<dbReference type="AlphaFoldDB" id="C2ENC5"/>
<dbReference type="Pfam" id="PF00126">
    <property type="entry name" value="HTH_1"/>
    <property type="match status" value="1"/>
</dbReference>
<dbReference type="eggNOG" id="COG0583">
    <property type="taxonomic scope" value="Bacteria"/>
</dbReference>
<keyword evidence="3" id="KW-1185">Reference proteome</keyword>
<dbReference type="Gene3D" id="1.10.10.10">
    <property type="entry name" value="Winged helix-like DNA-binding domain superfamily/Winged helix DNA-binding domain"/>
    <property type="match status" value="1"/>
</dbReference>
<protein>
    <submittedName>
        <fullName evidence="2">Transcriptional regulator, LysR family</fullName>
    </submittedName>
</protein>
<evidence type="ECO:0000313" key="3">
    <source>
        <dbReference type="Proteomes" id="UP000005583"/>
    </source>
</evidence>
<dbReference type="GO" id="GO:0003700">
    <property type="term" value="F:DNA-binding transcription factor activity"/>
    <property type="evidence" value="ECO:0007669"/>
    <property type="project" value="InterPro"/>
</dbReference>
<dbReference type="InterPro" id="IPR036388">
    <property type="entry name" value="WH-like_DNA-bd_sf"/>
</dbReference>
<sequence>MIDNYLLEELVAFNKYQTLAKTAKHLGLSQPAITRGTKKLEQELNLKLFDRQPNKITLNETGRFAAEKAEKVLVVNRSFVSEVKSFNQNQTKVVIASIAPGPLMIAKRIDDTNIQFEDKLLSDKNLNQLLIDQQYTIIFTNYPLQDKNISNSYLGQESLIANLNEFTPLANRNEVSFQDLQGMSFIVLRDIGIWRDLIQKKIPDAKFLYQNDRNNFDEIKNYSVFPYFTTNISHLDPLWQKQEMADRRPVKISDETATMTFYANYLGKNKKRLLPFITSLQDEWAKID</sequence>
<dbReference type="Gene3D" id="3.40.190.290">
    <property type="match status" value="1"/>
</dbReference>
<dbReference type="GO" id="GO:0005829">
    <property type="term" value="C:cytosol"/>
    <property type="evidence" value="ECO:0007669"/>
    <property type="project" value="TreeGrafter"/>
</dbReference>
<accession>C2ENC5</accession>
<dbReference type="SUPFAM" id="SSF46785">
    <property type="entry name" value="Winged helix' DNA-binding domain"/>
    <property type="match status" value="1"/>
</dbReference>
<proteinExistence type="predicted"/>
<comment type="caution">
    <text evidence="2">The sequence shown here is derived from an EMBL/GenBank/DDBJ whole genome shotgun (WGS) entry which is preliminary data.</text>
</comment>
<dbReference type="InterPro" id="IPR050950">
    <property type="entry name" value="HTH-type_LysR_regulators"/>
</dbReference>
<dbReference type="RefSeq" id="WP_007125699.1">
    <property type="nucleotide sequence ID" value="NZ_AZFO01000010.1"/>
</dbReference>
<dbReference type="PROSITE" id="PS50931">
    <property type="entry name" value="HTH_LYSR"/>
    <property type="match status" value="1"/>
</dbReference>
<evidence type="ECO:0000313" key="2">
    <source>
        <dbReference type="EMBL" id="EEJ71929.1"/>
    </source>
</evidence>
<name>C2ENC5_9LACO</name>
<dbReference type="HOGENOM" id="CLU_039613_28_0_9"/>
<dbReference type="Proteomes" id="UP000005583">
    <property type="component" value="Unassembled WGS sequence"/>
</dbReference>
<dbReference type="InterPro" id="IPR036390">
    <property type="entry name" value="WH_DNA-bd_sf"/>
</dbReference>
<feature type="domain" description="HTH lysR-type" evidence="1">
    <location>
        <begin position="2"/>
        <end position="59"/>
    </location>
</feature>
<reference evidence="2 3" key="1">
    <citation type="submission" date="2009-01" db="EMBL/GenBank/DDBJ databases">
        <authorList>
            <person name="Qin X."/>
            <person name="Bachman B."/>
            <person name="Battles P."/>
            <person name="Bell A."/>
            <person name="Bess C."/>
            <person name="Bickham C."/>
            <person name="Chaboub L."/>
            <person name="Chen D."/>
            <person name="Coyle M."/>
            <person name="Deiros D.R."/>
            <person name="Dinh H."/>
            <person name="Forbes L."/>
            <person name="Fowler G."/>
            <person name="Francisco L."/>
            <person name="Fu Q."/>
            <person name="Gubbala S."/>
            <person name="Hale W."/>
            <person name="Han Y."/>
            <person name="Hemphill L."/>
            <person name="Highlander S.K."/>
            <person name="Hirani K."/>
            <person name="Hogues M."/>
            <person name="Jackson L."/>
            <person name="Jakkamsetti A."/>
            <person name="Javaid M."/>
            <person name="Jiang H."/>
            <person name="Korchina V."/>
            <person name="Kovar C."/>
            <person name="Lara F."/>
            <person name="Lee S."/>
            <person name="Mata R."/>
            <person name="Mathew T."/>
            <person name="Moen C."/>
            <person name="Morales K."/>
            <person name="Munidasa M."/>
            <person name="Nazareth L."/>
            <person name="Ngo R."/>
            <person name="Nguyen L."/>
            <person name="Okwuonu G."/>
            <person name="Ongeri F."/>
            <person name="Patil S."/>
            <person name="Petrosino J."/>
            <person name="Pham C."/>
            <person name="Pham P."/>
            <person name="Pu L.-L."/>
            <person name="Puazo M."/>
            <person name="Raj R."/>
            <person name="Reid J."/>
            <person name="Rouhana J."/>
            <person name="Saada N."/>
            <person name="Shang Y."/>
            <person name="Simmons D."/>
            <person name="Thornton R."/>
            <person name="Warren J."/>
            <person name="Weissenberger G."/>
            <person name="Zhang J."/>
            <person name="Zhang L."/>
            <person name="Zhou C."/>
            <person name="Zhu D."/>
            <person name="Muzny D."/>
            <person name="Worley K."/>
            <person name="Gibbs R."/>
        </authorList>
    </citation>
    <scope>NUCLEOTIDE SEQUENCE [LARGE SCALE GENOMIC DNA]</scope>
    <source>
        <strain evidence="2 3">DSM 16047</strain>
    </source>
</reference>
<dbReference type="EMBL" id="ACGU01000055">
    <property type="protein sequence ID" value="EEJ71929.1"/>
    <property type="molecule type" value="Genomic_DNA"/>
</dbReference>
<dbReference type="PANTHER" id="PTHR30419:SF8">
    <property type="entry name" value="NITROGEN ASSIMILATION TRANSCRIPTIONAL ACTIVATOR-RELATED"/>
    <property type="match status" value="1"/>
</dbReference>
<dbReference type="InterPro" id="IPR000847">
    <property type="entry name" value="LysR_HTH_N"/>
</dbReference>
<dbReference type="PRINTS" id="PR00039">
    <property type="entry name" value="HTHLYSR"/>
</dbReference>
<organism evidence="2 3">
    <name type="scientific">Lactobacillus ultunensis DSM 16047</name>
    <dbReference type="NCBI Taxonomy" id="525365"/>
    <lineage>
        <taxon>Bacteria</taxon>
        <taxon>Bacillati</taxon>
        <taxon>Bacillota</taxon>
        <taxon>Bacilli</taxon>
        <taxon>Lactobacillales</taxon>
        <taxon>Lactobacillaceae</taxon>
        <taxon>Lactobacillus</taxon>
    </lineage>
</organism>
<dbReference type="STRING" id="525365.HMPREF0548_1171"/>
<dbReference type="PANTHER" id="PTHR30419">
    <property type="entry name" value="HTH-TYPE TRANSCRIPTIONAL REGULATOR YBHD"/>
    <property type="match status" value="1"/>
</dbReference>
<dbReference type="OrthoDB" id="79118at2"/>
<evidence type="ECO:0000259" key="1">
    <source>
        <dbReference type="PROSITE" id="PS50931"/>
    </source>
</evidence>
<gene>
    <name evidence="2" type="ORF">HMPREF0548_1171</name>
</gene>